<organism evidence="2 3">
    <name type="scientific">Zootermopsis nevadensis</name>
    <name type="common">Dampwood termite</name>
    <dbReference type="NCBI Taxonomy" id="136037"/>
    <lineage>
        <taxon>Eukaryota</taxon>
        <taxon>Metazoa</taxon>
        <taxon>Ecdysozoa</taxon>
        <taxon>Arthropoda</taxon>
        <taxon>Hexapoda</taxon>
        <taxon>Insecta</taxon>
        <taxon>Pterygota</taxon>
        <taxon>Neoptera</taxon>
        <taxon>Polyneoptera</taxon>
        <taxon>Dictyoptera</taxon>
        <taxon>Blattodea</taxon>
        <taxon>Blattoidea</taxon>
        <taxon>Termitoidae</taxon>
        <taxon>Termopsidae</taxon>
        <taxon>Zootermopsis</taxon>
    </lineage>
</organism>
<reference evidence="2 3" key="1">
    <citation type="journal article" date="2014" name="Nat. Commun.">
        <title>Molecular traces of alternative social organization in a termite genome.</title>
        <authorList>
            <person name="Terrapon N."/>
            <person name="Li C."/>
            <person name="Robertson H.M."/>
            <person name="Ji L."/>
            <person name="Meng X."/>
            <person name="Booth W."/>
            <person name="Chen Z."/>
            <person name="Childers C.P."/>
            <person name="Glastad K.M."/>
            <person name="Gokhale K."/>
            <person name="Gowin J."/>
            <person name="Gronenberg W."/>
            <person name="Hermansen R.A."/>
            <person name="Hu H."/>
            <person name="Hunt B.G."/>
            <person name="Huylmans A.K."/>
            <person name="Khalil S.M."/>
            <person name="Mitchell R.D."/>
            <person name="Munoz-Torres M.C."/>
            <person name="Mustard J.A."/>
            <person name="Pan H."/>
            <person name="Reese J.T."/>
            <person name="Scharf M.E."/>
            <person name="Sun F."/>
            <person name="Vogel H."/>
            <person name="Xiao J."/>
            <person name="Yang W."/>
            <person name="Yang Z."/>
            <person name="Yang Z."/>
            <person name="Zhou J."/>
            <person name="Zhu J."/>
            <person name="Brent C.S."/>
            <person name="Elsik C.G."/>
            <person name="Goodisman M.A."/>
            <person name="Liberles D.A."/>
            <person name="Roe R.M."/>
            <person name="Vargo E.L."/>
            <person name="Vilcinskas A."/>
            <person name="Wang J."/>
            <person name="Bornberg-Bauer E."/>
            <person name="Korb J."/>
            <person name="Zhang G."/>
            <person name="Liebig J."/>
        </authorList>
    </citation>
    <scope>NUCLEOTIDE SEQUENCE [LARGE SCALE GENOMIC DNA]</scope>
    <source>
        <tissue evidence="2">Whole organism</tissue>
    </source>
</reference>
<evidence type="ECO:0000256" key="1">
    <source>
        <dbReference type="SAM" id="MobiDB-lite"/>
    </source>
</evidence>
<dbReference type="EMBL" id="KK852417">
    <property type="protein sequence ID" value="KDR24346.1"/>
    <property type="molecule type" value="Genomic_DNA"/>
</dbReference>
<feature type="region of interest" description="Disordered" evidence="1">
    <location>
        <begin position="1"/>
        <end position="34"/>
    </location>
</feature>
<sequence>MSSSVTVRGDFGFFPLNKRRKPLKSKDERKSSGRYGSWKKNIYKDQRNCFGFVLTTSIKAGEYGASMII</sequence>
<dbReference type="Proteomes" id="UP000027135">
    <property type="component" value="Unassembled WGS sequence"/>
</dbReference>
<protein>
    <submittedName>
        <fullName evidence="2">Uncharacterized protein</fullName>
    </submittedName>
</protein>
<dbReference type="InParanoid" id="A0A067RKE8"/>
<gene>
    <name evidence="2" type="ORF">L798_04834</name>
</gene>
<evidence type="ECO:0000313" key="2">
    <source>
        <dbReference type="EMBL" id="KDR24346.1"/>
    </source>
</evidence>
<keyword evidence="3" id="KW-1185">Reference proteome</keyword>
<accession>A0A067RKE8</accession>
<dbReference type="AlphaFoldDB" id="A0A067RKE8"/>
<name>A0A067RKE8_ZOONE</name>
<evidence type="ECO:0000313" key="3">
    <source>
        <dbReference type="Proteomes" id="UP000027135"/>
    </source>
</evidence>
<proteinExistence type="predicted"/>